<evidence type="ECO:0000259" key="6">
    <source>
        <dbReference type="PROSITE" id="PS50048"/>
    </source>
</evidence>
<evidence type="ECO:0000313" key="7">
    <source>
        <dbReference type="EMBL" id="KAK3684121.1"/>
    </source>
</evidence>
<evidence type="ECO:0000256" key="3">
    <source>
        <dbReference type="ARBA" id="ARBA00023163"/>
    </source>
</evidence>
<evidence type="ECO:0000313" key="8">
    <source>
        <dbReference type="Proteomes" id="UP001270362"/>
    </source>
</evidence>
<accession>A0AAE0X3Q3</accession>
<feature type="compositionally biased region" description="Basic and acidic residues" evidence="5">
    <location>
        <begin position="176"/>
        <end position="203"/>
    </location>
</feature>
<comment type="caution">
    <text evidence="7">The sequence shown here is derived from an EMBL/GenBank/DDBJ whole genome shotgun (WGS) entry which is preliminary data.</text>
</comment>
<reference evidence="7" key="2">
    <citation type="submission" date="2023-06" db="EMBL/GenBank/DDBJ databases">
        <authorList>
            <consortium name="Lawrence Berkeley National Laboratory"/>
            <person name="Haridas S."/>
            <person name="Hensen N."/>
            <person name="Bonometti L."/>
            <person name="Westerberg I."/>
            <person name="Brannstrom I.O."/>
            <person name="Guillou S."/>
            <person name="Cros-Aarteil S."/>
            <person name="Calhoun S."/>
            <person name="Kuo A."/>
            <person name="Mondo S."/>
            <person name="Pangilinan J."/>
            <person name="Riley R."/>
            <person name="Labutti K."/>
            <person name="Andreopoulos B."/>
            <person name="Lipzen A."/>
            <person name="Chen C."/>
            <person name="Yanf M."/>
            <person name="Daum C."/>
            <person name="Ng V."/>
            <person name="Clum A."/>
            <person name="Steindorff A."/>
            <person name="Ohm R."/>
            <person name="Martin F."/>
            <person name="Silar P."/>
            <person name="Natvig D."/>
            <person name="Lalanne C."/>
            <person name="Gautier V."/>
            <person name="Ament-Velasquez S.L."/>
            <person name="Kruys A."/>
            <person name="Hutchinson M.I."/>
            <person name="Powell A.J."/>
            <person name="Barry K."/>
            <person name="Miller A.N."/>
            <person name="Grigoriev I.V."/>
            <person name="Debuchy R."/>
            <person name="Gladieux P."/>
            <person name="Thoren M.H."/>
            <person name="Johannesson H."/>
        </authorList>
    </citation>
    <scope>NUCLEOTIDE SEQUENCE</scope>
    <source>
        <strain evidence="7">CBS 314.62</strain>
    </source>
</reference>
<evidence type="ECO:0000256" key="5">
    <source>
        <dbReference type="SAM" id="MobiDB-lite"/>
    </source>
</evidence>
<keyword evidence="8" id="KW-1185">Reference proteome</keyword>
<keyword evidence="3" id="KW-0804">Transcription</keyword>
<feature type="compositionally biased region" description="Polar residues" evidence="5">
    <location>
        <begin position="1"/>
        <end position="18"/>
    </location>
</feature>
<evidence type="ECO:0000256" key="2">
    <source>
        <dbReference type="ARBA" id="ARBA00023015"/>
    </source>
</evidence>
<dbReference type="PANTHER" id="PTHR47424">
    <property type="entry name" value="REGULATORY PROTEIN GAL4"/>
    <property type="match status" value="1"/>
</dbReference>
<dbReference type="PROSITE" id="PS50048">
    <property type="entry name" value="ZN2_CY6_FUNGAL_2"/>
    <property type="match status" value="1"/>
</dbReference>
<evidence type="ECO:0000256" key="1">
    <source>
        <dbReference type="ARBA" id="ARBA00022723"/>
    </source>
</evidence>
<reference evidence="7" key="1">
    <citation type="journal article" date="2023" name="Mol. Phylogenet. Evol.">
        <title>Genome-scale phylogeny and comparative genomics of the fungal order Sordariales.</title>
        <authorList>
            <person name="Hensen N."/>
            <person name="Bonometti L."/>
            <person name="Westerberg I."/>
            <person name="Brannstrom I.O."/>
            <person name="Guillou S."/>
            <person name="Cros-Aarteil S."/>
            <person name="Calhoun S."/>
            <person name="Haridas S."/>
            <person name="Kuo A."/>
            <person name="Mondo S."/>
            <person name="Pangilinan J."/>
            <person name="Riley R."/>
            <person name="LaButti K."/>
            <person name="Andreopoulos B."/>
            <person name="Lipzen A."/>
            <person name="Chen C."/>
            <person name="Yan M."/>
            <person name="Daum C."/>
            <person name="Ng V."/>
            <person name="Clum A."/>
            <person name="Steindorff A."/>
            <person name="Ohm R.A."/>
            <person name="Martin F."/>
            <person name="Silar P."/>
            <person name="Natvig D.O."/>
            <person name="Lalanne C."/>
            <person name="Gautier V."/>
            <person name="Ament-Velasquez S.L."/>
            <person name="Kruys A."/>
            <person name="Hutchinson M.I."/>
            <person name="Powell A.J."/>
            <person name="Barry K."/>
            <person name="Miller A.N."/>
            <person name="Grigoriev I.V."/>
            <person name="Debuchy R."/>
            <person name="Gladieux P."/>
            <person name="Hiltunen Thoren M."/>
            <person name="Johannesson H."/>
        </authorList>
    </citation>
    <scope>NUCLEOTIDE SEQUENCE</scope>
    <source>
        <strain evidence="7">CBS 314.62</strain>
    </source>
</reference>
<protein>
    <submittedName>
        <fullName evidence="7">Fungal-specific transcription factor domain-containing protein</fullName>
    </submittedName>
</protein>
<dbReference type="InterPro" id="IPR007219">
    <property type="entry name" value="XnlR_reg_dom"/>
</dbReference>
<proteinExistence type="predicted"/>
<dbReference type="Gene3D" id="4.10.240.10">
    <property type="entry name" value="Zn(2)-C6 fungal-type DNA-binding domain"/>
    <property type="match status" value="1"/>
</dbReference>
<dbReference type="GO" id="GO:0008270">
    <property type="term" value="F:zinc ion binding"/>
    <property type="evidence" value="ECO:0007669"/>
    <property type="project" value="InterPro"/>
</dbReference>
<dbReference type="AlphaFoldDB" id="A0AAE0X3Q3"/>
<dbReference type="GO" id="GO:0005634">
    <property type="term" value="C:nucleus"/>
    <property type="evidence" value="ECO:0007669"/>
    <property type="project" value="TreeGrafter"/>
</dbReference>
<dbReference type="Pfam" id="PF04082">
    <property type="entry name" value="Fungal_trans"/>
    <property type="match status" value="1"/>
</dbReference>
<keyword evidence="2" id="KW-0805">Transcription regulation</keyword>
<name>A0AAE0X3Q3_9PEZI</name>
<dbReference type="CDD" id="cd12148">
    <property type="entry name" value="fungal_TF_MHR"/>
    <property type="match status" value="1"/>
</dbReference>
<dbReference type="PROSITE" id="PS00463">
    <property type="entry name" value="ZN2_CY6_FUNGAL_1"/>
    <property type="match status" value="1"/>
</dbReference>
<dbReference type="InterPro" id="IPR051127">
    <property type="entry name" value="Fungal_SecMet_Regulators"/>
</dbReference>
<dbReference type="GO" id="GO:0006351">
    <property type="term" value="P:DNA-templated transcription"/>
    <property type="evidence" value="ECO:0007669"/>
    <property type="project" value="InterPro"/>
</dbReference>
<keyword evidence="4" id="KW-0539">Nucleus</keyword>
<dbReference type="GO" id="GO:0000981">
    <property type="term" value="F:DNA-binding transcription factor activity, RNA polymerase II-specific"/>
    <property type="evidence" value="ECO:0007669"/>
    <property type="project" value="InterPro"/>
</dbReference>
<dbReference type="SMART" id="SM00066">
    <property type="entry name" value="GAL4"/>
    <property type="match status" value="1"/>
</dbReference>
<sequence>MFTTFVGTSGSNPSSAGESLSRKAAPPPPPPPPRPRRSQVPRACDWCRVHRVKCDSNRPCNNCRSRGVPCSNNSASEVRTLPLAFREIERLRQRVQELEIELENRGQPHEPKLDNLNNQDHHDGQRAVANHMGGIYMSTTHMPQKQWFGPSSLFYFIDRMHSYLAVVLHQPLMPAEEHTDDNHANNKPLSEDHGSDASDHPGPEPDNTDAPRFLTAAEEEHFLGLFWELYHCSMQIVDEASFKAHYSTLWRQDKTSRRPSALVDIILALCMQCEGIPSRAAHYDRCQALLLPELESPTLATLQCQLFSVIWQCCASLQNMAHATLALAMRTAHMLGLHIDPQSGGAMTRPERELRRRLWWTLYAVESKTCMKLGRPWSAPLSESTCALPADDDQLCGTYMSQSAGRLRDGGVTWLSYTVQNTKLVLAARQVYVTFWQKCAVVVDGGGRGFYEDVAALEDCAGFLEAGMKCHLGVFVRDVPAGLKMARTGGGERFSTDRSPLAMDASEPVWLQRQRIFLELLYHNLTMNLYRPFICFRDSPPVVSTGTVTSPVADRCAAACVSHAVALTHITHQVLVETALLDGWHEAFQWQWNAAMTTIGFLLAYPASPAAASARASVDLAVRSFEMFGSVFAVAVSAACVTRDLANKADFINGCRGVGGGPGDLMPGTGLGGGMDHVDGLGLSSFPGGSLADGQLSSEQVFSSSHAGGDLDSFWMSM</sequence>
<dbReference type="SMART" id="SM00906">
    <property type="entry name" value="Fungal_trans"/>
    <property type="match status" value="1"/>
</dbReference>
<dbReference type="PANTHER" id="PTHR47424:SF12">
    <property type="entry name" value="TRANSCRIPTION FACTOR ASQA"/>
    <property type="match status" value="1"/>
</dbReference>
<dbReference type="CDD" id="cd00067">
    <property type="entry name" value="GAL4"/>
    <property type="match status" value="1"/>
</dbReference>
<keyword evidence="1" id="KW-0479">Metal-binding</keyword>
<dbReference type="GO" id="GO:0000978">
    <property type="term" value="F:RNA polymerase II cis-regulatory region sequence-specific DNA binding"/>
    <property type="evidence" value="ECO:0007669"/>
    <property type="project" value="TreeGrafter"/>
</dbReference>
<evidence type="ECO:0000256" key="4">
    <source>
        <dbReference type="ARBA" id="ARBA00023242"/>
    </source>
</evidence>
<dbReference type="EMBL" id="JAULSO010000004">
    <property type="protein sequence ID" value="KAK3684121.1"/>
    <property type="molecule type" value="Genomic_DNA"/>
</dbReference>
<organism evidence="7 8">
    <name type="scientific">Podospora appendiculata</name>
    <dbReference type="NCBI Taxonomy" id="314037"/>
    <lineage>
        <taxon>Eukaryota</taxon>
        <taxon>Fungi</taxon>
        <taxon>Dikarya</taxon>
        <taxon>Ascomycota</taxon>
        <taxon>Pezizomycotina</taxon>
        <taxon>Sordariomycetes</taxon>
        <taxon>Sordariomycetidae</taxon>
        <taxon>Sordariales</taxon>
        <taxon>Podosporaceae</taxon>
        <taxon>Podospora</taxon>
    </lineage>
</organism>
<dbReference type="SUPFAM" id="SSF57701">
    <property type="entry name" value="Zn2/Cys6 DNA-binding domain"/>
    <property type="match status" value="1"/>
</dbReference>
<dbReference type="InterPro" id="IPR036864">
    <property type="entry name" value="Zn2-C6_fun-type_DNA-bd_sf"/>
</dbReference>
<feature type="region of interest" description="Disordered" evidence="5">
    <location>
        <begin position="1"/>
        <end position="40"/>
    </location>
</feature>
<dbReference type="Pfam" id="PF00172">
    <property type="entry name" value="Zn_clus"/>
    <property type="match status" value="1"/>
</dbReference>
<feature type="region of interest" description="Disordered" evidence="5">
    <location>
        <begin position="176"/>
        <end position="210"/>
    </location>
</feature>
<dbReference type="InterPro" id="IPR001138">
    <property type="entry name" value="Zn2Cys6_DnaBD"/>
</dbReference>
<feature type="domain" description="Zn(2)-C6 fungal-type" evidence="6">
    <location>
        <begin position="43"/>
        <end position="72"/>
    </location>
</feature>
<dbReference type="GO" id="GO:0000435">
    <property type="term" value="P:positive regulation of transcription from RNA polymerase II promoter by galactose"/>
    <property type="evidence" value="ECO:0007669"/>
    <property type="project" value="TreeGrafter"/>
</dbReference>
<gene>
    <name evidence="7" type="ORF">B0T22DRAFT_539057</name>
</gene>
<dbReference type="Proteomes" id="UP001270362">
    <property type="component" value="Unassembled WGS sequence"/>
</dbReference>